<sequence>MPARHSVLSLKQCCLKRIALTFESFWMQSYNEYFRDLPRILYILGPFDHLTNEMVQDLIDSLVDKACLKKNHVQVLLQESVTKLNLHHIGPALQDSVLQTISIRCPRLTVLDLSFAQVSPRSMCDFLKCIPEIKHLNLSNTKCNDQVLSVIGHNCPKLHHLAINFTPVTDSGLFSLCQAPMDTAGCKQITHLDIRGTTVRLRGALHCLQNLPDIHYLGFDSICDVIAKDIELRRKNGKEAKIYKFREICDDFLGTKPDSILSVCQWCPYVCKAVFTSGITDENFKAMSALKHLRTLHICSSGSNAVTFTAGVLSLLKDIGHQLEDFMLVDVDFVDLTAIGMYCKNLASLTLWTQDQTESPTNAIDLQGLNLFQIYKKLTSCVICMNPNFGPGKVMTGLSVLLKAALLLQRLSLSYMETLTSDVFMDVLNFNQLSHLEAACFPSCPNLGPDVVVRLLQGSNQLQKLDLTHCEKITRKNYEEFKAFVALNNFKLDISWI</sequence>
<reference evidence="1" key="2">
    <citation type="submission" date="2020-11" db="EMBL/GenBank/DDBJ databases">
        <authorList>
            <person name="McCartney M.A."/>
            <person name="Auch B."/>
            <person name="Kono T."/>
            <person name="Mallez S."/>
            <person name="Becker A."/>
            <person name="Gohl D.M."/>
            <person name="Silverstein K.A.T."/>
            <person name="Koren S."/>
            <person name="Bechman K.B."/>
            <person name="Herman A."/>
            <person name="Abrahante J.E."/>
            <person name="Garbe J."/>
        </authorList>
    </citation>
    <scope>NUCLEOTIDE SEQUENCE</scope>
    <source>
        <strain evidence="1">Duluth1</strain>
        <tissue evidence="1">Whole animal</tissue>
    </source>
</reference>
<dbReference type="InterPro" id="IPR006553">
    <property type="entry name" value="Leu-rich_rpt_Cys-con_subtyp"/>
</dbReference>
<organism evidence="1 2">
    <name type="scientific">Dreissena polymorpha</name>
    <name type="common">Zebra mussel</name>
    <name type="synonym">Mytilus polymorpha</name>
    <dbReference type="NCBI Taxonomy" id="45954"/>
    <lineage>
        <taxon>Eukaryota</taxon>
        <taxon>Metazoa</taxon>
        <taxon>Spiralia</taxon>
        <taxon>Lophotrochozoa</taxon>
        <taxon>Mollusca</taxon>
        <taxon>Bivalvia</taxon>
        <taxon>Autobranchia</taxon>
        <taxon>Heteroconchia</taxon>
        <taxon>Euheterodonta</taxon>
        <taxon>Imparidentia</taxon>
        <taxon>Neoheterodontei</taxon>
        <taxon>Myida</taxon>
        <taxon>Dreissenoidea</taxon>
        <taxon>Dreissenidae</taxon>
        <taxon>Dreissena</taxon>
    </lineage>
</organism>
<evidence type="ECO:0000313" key="2">
    <source>
        <dbReference type="Proteomes" id="UP000828390"/>
    </source>
</evidence>
<dbReference type="SMART" id="SM00367">
    <property type="entry name" value="LRR_CC"/>
    <property type="match status" value="3"/>
</dbReference>
<dbReference type="PANTHER" id="PTHR13318:SF95">
    <property type="entry name" value="F-BOX PROTEIN YLR352W"/>
    <property type="match status" value="1"/>
</dbReference>
<dbReference type="GO" id="GO:0031146">
    <property type="term" value="P:SCF-dependent proteasomal ubiquitin-dependent protein catabolic process"/>
    <property type="evidence" value="ECO:0007669"/>
    <property type="project" value="TreeGrafter"/>
</dbReference>
<reference evidence="1" key="1">
    <citation type="journal article" date="2019" name="bioRxiv">
        <title>The Genome of the Zebra Mussel, Dreissena polymorpha: A Resource for Invasive Species Research.</title>
        <authorList>
            <person name="McCartney M.A."/>
            <person name="Auch B."/>
            <person name="Kono T."/>
            <person name="Mallez S."/>
            <person name="Zhang Y."/>
            <person name="Obille A."/>
            <person name="Becker A."/>
            <person name="Abrahante J.E."/>
            <person name="Garbe J."/>
            <person name="Badalamenti J.P."/>
            <person name="Herman A."/>
            <person name="Mangelson H."/>
            <person name="Liachko I."/>
            <person name="Sullivan S."/>
            <person name="Sone E.D."/>
            <person name="Koren S."/>
            <person name="Silverstein K.A.T."/>
            <person name="Beckman K.B."/>
            <person name="Gohl D.M."/>
        </authorList>
    </citation>
    <scope>NUCLEOTIDE SEQUENCE</scope>
    <source>
        <strain evidence="1">Duluth1</strain>
        <tissue evidence="1">Whole animal</tissue>
    </source>
</reference>
<dbReference type="InterPro" id="IPR001611">
    <property type="entry name" value="Leu-rich_rpt"/>
</dbReference>
<comment type="caution">
    <text evidence="1">The sequence shown here is derived from an EMBL/GenBank/DDBJ whole genome shotgun (WGS) entry which is preliminary data.</text>
</comment>
<dbReference type="AlphaFoldDB" id="A0A9D4LBX1"/>
<dbReference type="InterPro" id="IPR032675">
    <property type="entry name" value="LRR_dom_sf"/>
</dbReference>
<accession>A0A9D4LBX1</accession>
<dbReference type="OrthoDB" id="16120at2759"/>
<dbReference type="Gene3D" id="3.80.10.10">
    <property type="entry name" value="Ribonuclease Inhibitor"/>
    <property type="match status" value="2"/>
</dbReference>
<evidence type="ECO:0000313" key="1">
    <source>
        <dbReference type="EMBL" id="KAH3855653.1"/>
    </source>
</evidence>
<name>A0A9D4LBX1_DREPO</name>
<dbReference type="PANTHER" id="PTHR13318">
    <property type="entry name" value="PARTNER OF PAIRED, ISOFORM B-RELATED"/>
    <property type="match status" value="1"/>
</dbReference>
<dbReference type="Proteomes" id="UP000828390">
    <property type="component" value="Unassembled WGS sequence"/>
</dbReference>
<protein>
    <submittedName>
        <fullName evidence="1">Uncharacterized protein</fullName>
    </submittedName>
</protein>
<dbReference type="Pfam" id="PF13516">
    <property type="entry name" value="LRR_6"/>
    <property type="match status" value="1"/>
</dbReference>
<dbReference type="GO" id="GO:0019005">
    <property type="term" value="C:SCF ubiquitin ligase complex"/>
    <property type="evidence" value="ECO:0007669"/>
    <property type="project" value="TreeGrafter"/>
</dbReference>
<proteinExistence type="predicted"/>
<dbReference type="EMBL" id="JAIWYP010000003">
    <property type="protein sequence ID" value="KAH3855653.1"/>
    <property type="molecule type" value="Genomic_DNA"/>
</dbReference>
<dbReference type="SUPFAM" id="SSF52047">
    <property type="entry name" value="RNI-like"/>
    <property type="match status" value="2"/>
</dbReference>
<keyword evidence="2" id="KW-1185">Reference proteome</keyword>
<gene>
    <name evidence="1" type="ORF">DPMN_098223</name>
</gene>